<sequence length="254" mass="27231">MSKLGPALATGNTVVVKPAEQTPLTALYVASLVKEVGFPPGVVNVVPGYGHTAGAALSEHMDVNKIAFTGSTQVGKLIQKAAGNSNMKRISLETGGKSPLIIFDDADIDAAVATAHMSVFANSGQMCVAASRLFVQESIYDKFVEKSVEMAKNRVQLLGDPFAEKTQQGPQIDDNQMQRILKYIDIGRKEGAKLLAGGHRWGTEGAFVEPTVFADVTDDMTIAKEEIFGPVQSILKFKTLDEVIERANNTTYGL</sequence>
<accession>A0A7R9LUV0</accession>
<dbReference type="PANTHER" id="PTHR11699">
    <property type="entry name" value="ALDEHYDE DEHYDROGENASE-RELATED"/>
    <property type="match status" value="1"/>
</dbReference>
<dbReference type="InterPro" id="IPR016161">
    <property type="entry name" value="Ald_DH/histidinol_DH"/>
</dbReference>
<dbReference type="Gene3D" id="3.40.605.10">
    <property type="entry name" value="Aldehyde Dehydrogenase, Chain A, domain 1"/>
    <property type="match status" value="1"/>
</dbReference>
<dbReference type="Gene3D" id="3.40.309.10">
    <property type="entry name" value="Aldehyde Dehydrogenase, Chain A, domain 2"/>
    <property type="match status" value="1"/>
</dbReference>
<feature type="active site" evidence="5">
    <location>
        <position position="93"/>
    </location>
</feature>
<comment type="similarity">
    <text evidence="1 6">Belongs to the aldehyde dehydrogenase family.</text>
</comment>
<evidence type="ECO:0000313" key="9">
    <source>
        <dbReference type="Proteomes" id="UP000759131"/>
    </source>
</evidence>
<dbReference type="FunFam" id="3.40.605.10:FF:000029">
    <property type="entry name" value="Aldehyde dehydrogenase, mitochondrial"/>
    <property type="match status" value="1"/>
</dbReference>
<protein>
    <recommendedName>
        <fullName evidence="4">aldehyde dehydrogenase (NAD(+))</fullName>
        <ecNumber evidence="4">1.2.1.3</ecNumber>
    </recommendedName>
</protein>
<keyword evidence="2 6" id="KW-0560">Oxidoreductase</keyword>
<gene>
    <name evidence="8" type="ORF">OSB1V03_LOCUS21855</name>
</gene>
<feature type="domain" description="Aldehyde dehydrogenase" evidence="7">
    <location>
        <begin position="1"/>
        <end position="254"/>
    </location>
</feature>
<dbReference type="PROSITE" id="PS00070">
    <property type="entry name" value="ALDEHYDE_DEHYDR_CYS"/>
    <property type="match status" value="1"/>
</dbReference>
<dbReference type="EMBL" id="OC897419">
    <property type="protein sequence ID" value="CAD7648269.1"/>
    <property type="molecule type" value="Genomic_DNA"/>
</dbReference>
<name>A0A7R9LUV0_9ACAR</name>
<evidence type="ECO:0000313" key="8">
    <source>
        <dbReference type="EMBL" id="CAD7648269.1"/>
    </source>
</evidence>
<evidence type="ECO:0000256" key="5">
    <source>
        <dbReference type="PROSITE-ProRule" id="PRU10007"/>
    </source>
</evidence>
<dbReference type="InterPro" id="IPR016160">
    <property type="entry name" value="Ald_DH_CS_CYS"/>
</dbReference>
<dbReference type="InterPro" id="IPR016162">
    <property type="entry name" value="Ald_DH_N"/>
</dbReference>
<dbReference type="AlphaFoldDB" id="A0A7R9LUV0"/>
<evidence type="ECO:0000256" key="4">
    <source>
        <dbReference type="ARBA" id="ARBA00024226"/>
    </source>
</evidence>
<evidence type="ECO:0000256" key="6">
    <source>
        <dbReference type="RuleBase" id="RU003345"/>
    </source>
</evidence>
<keyword evidence="3" id="KW-0520">NAD</keyword>
<dbReference type="PROSITE" id="PS00687">
    <property type="entry name" value="ALDEHYDE_DEHYDR_GLU"/>
    <property type="match status" value="1"/>
</dbReference>
<dbReference type="EC" id="1.2.1.3" evidence="4"/>
<dbReference type="InterPro" id="IPR015590">
    <property type="entry name" value="Aldehyde_DH_dom"/>
</dbReference>
<dbReference type="InterPro" id="IPR016163">
    <property type="entry name" value="Ald_DH_C"/>
</dbReference>
<dbReference type="GO" id="GO:0004029">
    <property type="term" value="F:aldehyde dehydrogenase (NAD+) activity"/>
    <property type="evidence" value="ECO:0007669"/>
    <property type="project" value="UniProtKB-EC"/>
</dbReference>
<dbReference type="Pfam" id="PF00171">
    <property type="entry name" value="Aldedh"/>
    <property type="match status" value="1"/>
</dbReference>
<feature type="non-terminal residue" evidence="8">
    <location>
        <position position="1"/>
    </location>
</feature>
<dbReference type="SUPFAM" id="SSF53720">
    <property type="entry name" value="ALDH-like"/>
    <property type="match status" value="1"/>
</dbReference>
<organism evidence="8">
    <name type="scientific">Medioppia subpectinata</name>
    <dbReference type="NCBI Taxonomy" id="1979941"/>
    <lineage>
        <taxon>Eukaryota</taxon>
        <taxon>Metazoa</taxon>
        <taxon>Ecdysozoa</taxon>
        <taxon>Arthropoda</taxon>
        <taxon>Chelicerata</taxon>
        <taxon>Arachnida</taxon>
        <taxon>Acari</taxon>
        <taxon>Acariformes</taxon>
        <taxon>Sarcoptiformes</taxon>
        <taxon>Oribatida</taxon>
        <taxon>Brachypylina</taxon>
        <taxon>Oppioidea</taxon>
        <taxon>Oppiidae</taxon>
        <taxon>Medioppia</taxon>
    </lineage>
</organism>
<evidence type="ECO:0000256" key="1">
    <source>
        <dbReference type="ARBA" id="ARBA00009986"/>
    </source>
</evidence>
<evidence type="ECO:0000259" key="7">
    <source>
        <dbReference type="Pfam" id="PF00171"/>
    </source>
</evidence>
<reference evidence="8" key="1">
    <citation type="submission" date="2020-11" db="EMBL/GenBank/DDBJ databases">
        <authorList>
            <person name="Tran Van P."/>
        </authorList>
    </citation>
    <scope>NUCLEOTIDE SEQUENCE</scope>
</reference>
<evidence type="ECO:0000256" key="3">
    <source>
        <dbReference type="ARBA" id="ARBA00023027"/>
    </source>
</evidence>
<keyword evidence="9" id="KW-1185">Reference proteome</keyword>
<dbReference type="FunFam" id="3.40.309.10:FF:000001">
    <property type="entry name" value="Mitochondrial aldehyde dehydrogenase 2"/>
    <property type="match status" value="1"/>
</dbReference>
<dbReference type="InterPro" id="IPR029510">
    <property type="entry name" value="Ald_DH_CS_GLU"/>
</dbReference>
<evidence type="ECO:0000256" key="2">
    <source>
        <dbReference type="ARBA" id="ARBA00023002"/>
    </source>
</evidence>
<dbReference type="Proteomes" id="UP000759131">
    <property type="component" value="Unassembled WGS sequence"/>
</dbReference>
<proteinExistence type="inferred from homology"/>
<dbReference type="OrthoDB" id="6500518at2759"/>
<dbReference type="EMBL" id="CAJPIZ010042844">
    <property type="protein sequence ID" value="CAG2121909.1"/>
    <property type="molecule type" value="Genomic_DNA"/>
</dbReference>